<proteinExistence type="predicted"/>
<dbReference type="RefSeq" id="WP_005006366.1">
    <property type="nucleotide sequence ID" value="NZ_LFZS01000047.1"/>
</dbReference>
<dbReference type="NCBIfam" id="NF033611">
    <property type="entry name" value="SAVED"/>
    <property type="match status" value="1"/>
</dbReference>
<keyword evidence="3" id="KW-1185">Reference proteome</keyword>
<name>A0A1V2UP26_9GAMM</name>
<organism evidence="2 3">
    <name type="scientific">Acinetobacter genomosp. 33YU</name>
    <dbReference type="NCBI Taxonomy" id="1675530"/>
    <lineage>
        <taxon>Bacteria</taxon>
        <taxon>Pseudomonadati</taxon>
        <taxon>Pseudomonadota</taxon>
        <taxon>Gammaproteobacteria</taxon>
        <taxon>Moraxellales</taxon>
        <taxon>Moraxellaceae</taxon>
        <taxon>Acinetobacter</taxon>
    </lineage>
</organism>
<evidence type="ECO:0000313" key="3">
    <source>
        <dbReference type="Proteomes" id="UP000189376"/>
    </source>
</evidence>
<dbReference type="Pfam" id="PF18145">
    <property type="entry name" value="SAVED"/>
    <property type="match status" value="1"/>
</dbReference>
<sequence>MQLDPSLSLQTSLSAIDDLSNANKYIEEILKHICIDSLGVLVDEERKNIIFVLLKNKSPESFFRIILNYDDTLTFVRRLLAKKISIYARFLQGHIIDAHTLHDFEKLKETWNLTSSQESEVKDVDFVPRKIPKQKPNPVNQLEYFIKRIFDFEHLTGRGNDLSEKDKNQIYLSSHGRCMFKGCGAKLNIDEITGFEGTYGVLAHNVAASENSTRGIPFFSYQLSDDPTNILLLCEKHHRLIDKVAGAEYTASRLSQMRSNFTAQCEDLLDSLSFTPMPVYLFFWPVNRNIPQSPSRRDIASCLLPLKSILHKDKTLIHEPLPAHLRASADEFYKKYFLEEFEVQTEQLLRETKFDDKRVAIFGFGPMPCLIALGSKLGNKGKFIPMLMYRDGSCWMWPDLICTTKAYEINNFSEIEDCTEITIRLNLTADPETSKNKAVELGHPVINITAKPEYMGNGAIRNPERGLSFMQDIHALFHSLTDKGITKIHVLPCASNAACIWFGQAFDLHHPEMVIYDYLNNSMVPRLQIRNNGSKNEIAVI</sequence>
<dbReference type="EMBL" id="LFZS01000047">
    <property type="protein sequence ID" value="ONN49184.1"/>
    <property type="molecule type" value="Genomic_DNA"/>
</dbReference>
<reference evidence="2 3" key="1">
    <citation type="submission" date="2015-07" db="EMBL/GenBank/DDBJ databases">
        <title>Acinetobacter yuneri, a novel member of Acinetobacter calcoaceticus-Acinetobacter baumannii complex isolated from clinical specimen.</title>
        <authorList>
            <person name="Yu Y."/>
        </authorList>
    </citation>
    <scope>NUCLEOTIDE SEQUENCE [LARGE SCALE GENOMIC DNA]</scope>
    <source>
        <strain evidence="2 3">A362</strain>
    </source>
</reference>
<evidence type="ECO:0000259" key="1">
    <source>
        <dbReference type="Pfam" id="PF18145"/>
    </source>
</evidence>
<evidence type="ECO:0000313" key="2">
    <source>
        <dbReference type="EMBL" id="ONN49184.1"/>
    </source>
</evidence>
<dbReference type="InterPro" id="IPR040836">
    <property type="entry name" value="SAVED"/>
</dbReference>
<dbReference type="GeneID" id="69584560"/>
<accession>A0A1V2UP26</accession>
<gene>
    <name evidence="2" type="ORF">AC058_20155</name>
</gene>
<dbReference type="AlphaFoldDB" id="A0A1V2UP26"/>
<protein>
    <recommendedName>
        <fullName evidence="1">SMODS-associated and fused to various effectors domain-containing protein</fullName>
    </recommendedName>
</protein>
<dbReference type="Proteomes" id="UP000189376">
    <property type="component" value="Unassembled WGS sequence"/>
</dbReference>
<feature type="domain" description="SMODS-associated and fused to various effectors" evidence="1">
    <location>
        <begin position="344"/>
        <end position="528"/>
    </location>
</feature>
<comment type="caution">
    <text evidence="2">The sequence shown here is derived from an EMBL/GenBank/DDBJ whole genome shotgun (WGS) entry which is preliminary data.</text>
</comment>